<evidence type="ECO:0000313" key="2">
    <source>
        <dbReference type="EMBL" id="PNX86722.1"/>
    </source>
</evidence>
<name>A0A2K3M7E0_TRIPR</name>
<feature type="region of interest" description="Disordered" evidence="1">
    <location>
        <begin position="1"/>
        <end position="106"/>
    </location>
</feature>
<reference evidence="2 3" key="1">
    <citation type="journal article" date="2014" name="Am. J. Bot.">
        <title>Genome assembly and annotation for red clover (Trifolium pratense; Fabaceae).</title>
        <authorList>
            <person name="Istvanek J."/>
            <person name="Jaros M."/>
            <person name="Krenek A."/>
            <person name="Repkova J."/>
        </authorList>
    </citation>
    <scope>NUCLEOTIDE SEQUENCE [LARGE SCALE GENOMIC DNA]</scope>
    <source>
        <strain evidence="3">cv. Tatra</strain>
        <tissue evidence="2">Young leaves</tissue>
    </source>
</reference>
<accession>A0A2K3M7E0</accession>
<protein>
    <submittedName>
        <fullName evidence="2">Uncharacterized protein</fullName>
    </submittedName>
</protein>
<comment type="caution">
    <text evidence="2">The sequence shown here is derived from an EMBL/GenBank/DDBJ whole genome shotgun (WGS) entry which is preliminary data.</text>
</comment>
<evidence type="ECO:0000256" key="1">
    <source>
        <dbReference type="SAM" id="MobiDB-lite"/>
    </source>
</evidence>
<dbReference type="EMBL" id="ASHM01051967">
    <property type="protein sequence ID" value="PNX86722.1"/>
    <property type="molecule type" value="Genomic_DNA"/>
</dbReference>
<dbReference type="AlphaFoldDB" id="A0A2K3M7E0"/>
<evidence type="ECO:0000313" key="3">
    <source>
        <dbReference type="Proteomes" id="UP000236291"/>
    </source>
</evidence>
<organism evidence="2 3">
    <name type="scientific">Trifolium pratense</name>
    <name type="common">Red clover</name>
    <dbReference type="NCBI Taxonomy" id="57577"/>
    <lineage>
        <taxon>Eukaryota</taxon>
        <taxon>Viridiplantae</taxon>
        <taxon>Streptophyta</taxon>
        <taxon>Embryophyta</taxon>
        <taxon>Tracheophyta</taxon>
        <taxon>Spermatophyta</taxon>
        <taxon>Magnoliopsida</taxon>
        <taxon>eudicotyledons</taxon>
        <taxon>Gunneridae</taxon>
        <taxon>Pentapetalae</taxon>
        <taxon>rosids</taxon>
        <taxon>fabids</taxon>
        <taxon>Fabales</taxon>
        <taxon>Fabaceae</taxon>
        <taxon>Papilionoideae</taxon>
        <taxon>50 kb inversion clade</taxon>
        <taxon>NPAAA clade</taxon>
        <taxon>Hologalegina</taxon>
        <taxon>IRL clade</taxon>
        <taxon>Trifolieae</taxon>
        <taxon>Trifolium</taxon>
    </lineage>
</organism>
<gene>
    <name evidence="2" type="ORF">L195_g042803</name>
</gene>
<sequence length="106" mass="11721">MMENNNAKKPVAKNAPSQRRKKRVEVSTSNSTRSRRSKEVKEVEVIVLSSDTSDSGSTDDDYASFLETYIPPELRASSSSEEEGSRASAESKLTFAEPEQKDSESD</sequence>
<dbReference type="Proteomes" id="UP000236291">
    <property type="component" value="Unassembled WGS sequence"/>
</dbReference>
<proteinExistence type="predicted"/>
<feature type="compositionally biased region" description="Low complexity" evidence="1">
    <location>
        <begin position="1"/>
        <end position="16"/>
    </location>
</feature>
<reference evidence="2 3" key="2">
    <citation type="journal article" date="2017" name="Front. Plant Sci.">
        <title>Gene Classification and Mining of Molecular Markers Useful in Red Clover (Trifolium pratense) Breeding.</title>
        <authorList>
            <person name="Istvanek J."/>
            <person name="Dluhosova J."/>
            <person name="Dluhos P."/>
            <person name="Patkova L."/>
            <person name="Nedelnik J."/>
            <person name="Repkova J."/>
        </authorList>
    </citation>
    <scope>NUCLEOTIDE SEQUENCE [LARGE SCALE GENOMIC DNA]</scope>
    <source>
        <strain evidence="3">cv. Tatra</strain>
        <tissue evidence="2">Young leaves</tissue>
    </source>
</reference>